<keyword evidence="7 8" id="KW-0520">NAD</keyword>
<evidence type="ECO:0000256" key="3">
    <source>
        <dbReference type="ARBA" id="ARBA00023002"/>
    </source>
</evidence>
<keyword evidence="7" id="KW-0521">NADP</keyword>
<comment type="catalytic activity">
    <reaction evidence="7">
        <text>sn-glycerol 3-phosphate + NAD(+) = dihydroxyacetone phosphate + NADH + H(+)</text>
        <dbReference type="Rhea" id="RHEA:11092"/>
        <dbReference type="ChEBI" id="CHEBI:15378"/>
        <dbReference type="ChEBI" id="CHEBI:57540"/>
        <dbReference type="ChEBI" id="CHEBI:57597"/>
        <dbReference type="ChEBI" id="CHEBI:57642"/>
        <dbReference type="ChEBI" id="CHEBI:57945"/>
        <dbReference type="EC" id="1.1.1.94"/>
    </reaction>
</comment>
<feature type="binding site" evidence="7">
    <location>
        <position position="109"/>
    </location>
    <ligand>
        <name>NADPH</name>
        <dbReference type="ChEBI" id="CHEBI:57783"/>
    </ligand>
</feature>
<feature type="binding site" evidence="7">
    <location>
        <position position="273"/>
    </location>
    <ligand>
        <name>sn-glycerol 3-phosphate</name>
        <dbReference type="ChEBI" id="CHEBI:57597"/>
    </ligand>
</feature>
<comment type="function">
    <text evidence="7">Catalyzes the reduction of the glycolytic intermediate dihydroxyacetone phosphate (DHAP) to sn-glycerol 3-phosphate (G3P), the key precursor for phospholipid synthesis.</text>
</comment>
<dbReference type="InterPro" id="IPR008927">
    <property type="entry name" value="6-PGluconate_DH-like_C_sf"/>
</dbReference>
<dbReference type="InterPro" id="IPR006109">
    <property type="entry name" value="G3P_DH_NAD-dep_C"/>
</dbReference>
<feature type="binding site" evidence="7">
    <location>
        <position position="272"/>
    </location>
    <ligand>
        <name>NADPH</name>
        <dbReference type="ChEBI" id="CHEBI:57783"/>
    </ligand>
</feature>
<feature type="binding site" evidence="7">
    <location>
        <position position="261"/>
    </location>
    <ligand>
        <name>sn-glycerol 3-phosphate</name>
        <dbReference type="ChEBI" id="CHEBI:57597"/>
    </ligand>
</feature>
<dbReference type="InterPro" id="IPR013328">
    <property type="entry name" value="6PGD_dom2"/>
</dbReference>
<feature type="binding site" evidence="7">
    <location>
        <position position="153"/>
    </location>
    <ligand>
        <name>sn-glycerol 3-phosphate</name>
        <dbReference type="ChEBI" id="CHEBI:57597"/>
    </ligand>
</feature>
<dbReference type="EC" id="1.1.1.94" evidence="7"/>
<protein>
    <recommendedName>
        <fullName evidence="7">Glycerol-3-phosphate dehydrogenase [NAD(P)+]</fullName>
        <ecNumber evidence="7">1.1.1.94</ecNumber>
    </recommendedName>
    <alternativeName>
        <fullName evidence="7">NAD(P)(+)-dependent glycerol-3-phosphate dehydrogenase</fullName>
    </alternativeName>
    <alternativeName>
        <fullName evidence="7">NAD(P)H-dependent dihydroxyacetone-phosphate reductase</fullName>
    </alternativeName>
</protein>
<dbReference type="SUPFAM" id="SSF51735">
    <property type="entry name" value="NAD(P)-binding Rossmann-fold domains"/>
    <property type="match status" value="1"/>
</dbReference>
<comment type="caution">
    <text evidence="7">Lacks conserved residue(s) required for the propagation of feature annotation.</text>
</comment>
<feature type="binding site" evidence="7">
    <location>
        <position position="208"/>
    </location>
    <ligand>
        <name>sn-glycerol 3-phosphate</name>
        <dbReference type="ChEBI" id="CHEBI:57597"/>
    </ligand>
</feature>
<feature type="binding site" evidence="7">
    <location>
        <position position="39"/>
    </location>
    <ligand>
        <name>NADPH</name>
        <dbReference type="ChEBI" id="CHEBI:57783"/>
    </ligand>
</feature>
<evidence type="ECO:0000313" key="13">
    <source>
        <dbReference type="Proteomes" id="UP000199663"/>
    </source>
</evidence>
<feature type="binding site" evidence="7">
    <location>
        <position position="157"/>
    </location>
    <ligand>
        <name>NADPH</name>
        <dbReference type="ChEBI" id="CHEBI:57783"/>
    </ligand>
</feature>
<comment type="similarity">
    <text evidence="1 7 8">Belongs to the NAD-dependent glycerol-3-phosphate dehydrogenase family.</text>
</comment>
<evidence type="ECO:0000256" key="2">
    <source>
        <dbReference type="ARBA" id="ARBA00022516"/>
    </source>
</evidence>
<keyword evidence="2 7" id="KW-0444">Lipid biosynthesis</keyword>
<comment type="pathway">
    <text evidence="7">Membrane lipid metabolism; glycerophospholipid metabolism.</text>
</comment>
<dbReference type="Proteomes" id="UP000199663">
    <property type="component" value="Unassembled WGS sequence"/>
</dbReference>
<dbReference type="Gene3D" id="1.10.1040.10">
    <property type="entry name" value="N-(1-d-carboxylethyl)-l-norvaline Dehydrogenase, domain 2"/>
    <property type="match status" value="1"/>
</dbReference>
<sequence>MDSKSFSKKKSVGVVGMGSFGTVIANMLAEKSNVIVYARRPELVQEINTQHAADGNPVNPTIEATVNPEYLCESCDVLFFMVPSAGFQEVVKAFSPFLHPYHIVIHGTKGLCLNLPKGKTLADMKKITRENILTMSEVILKETVVVRVGCLAGPNLAKELSKGQPAATVVASRFNEVILEGQRLLRSDKFQVYGNSDIIGVELSGVLKNIIAIAAGALAGMGLGENARGLLISRGMVELIYLGNALGGSLKSFIGLAGIGDLVATCSSTLSRNYTVGFRLAQGETLDQIINSMEEVAEGINTVKLIKTFVEGTGMRAPITENLYKVLFEDLKIEEALQYLMKYPFSVDVDFL</sequence>
<evidence type="ECO:0000256" key="8">
    <source>
        <dbReference type="RuleBase" id="RU000437"/>
    </source>
</evidence>
<reference evidence="12 13" key="1">
    <citation type="submission" date="2016-10" db="EMBL/GenBank/DDBJ databases">
        <authorList>
            <person name="Varghese N."/>
            <person name="Submissions S."/>
        </authorList>
    </citation>
    <scope>NUCLEOTIDE SEQUENCE [LARGE SCALE GENOMIC DNA]</scope>
    <source>
        <strain evidence="12 13">DSM 17997</strain>
    </source>
</reference>
<feature type="active site" description="Proton acceptor" evidence="7">
    <location>
        <position position="208"/>
    </location>
</feature>
<dbReference type="RefSeq" id="WP_019599368.1">
    <property type="nucleotide sequence ID" value="NZ_FNQC01000015.1"/>
</dbReference>
<keyword evidence="7" id="KW-0963">Cytoplasm</keyword>
<dbReference type="InterPro" id="IPR006168">
    <property type="entry name" value="G3P_DH_NAD-dep"/>
</dbReference>
<feature type="domain" description="Glycerol-3-phosphate dehydrogenase NAD-dependent N-terminal" evidence="10">
    <location>
        <begin position="12"/>
        <end position="174"/>
    </location>
</feature>
<keyword evidence="5 7" id="KW-0594">Phospholipid biosynthesis</keyword>
<keyword evidence="13" id="KW-1185">Reference proteome</keyword>
<dbReference type="Pfam" id="PF07479">
    <property type="entry name" value="NAD_Gly3P_dh_C"/>
    <property type="match status" value="1"/>
</dbReference>
<feature type="binding site" evidence="7">
    <location>
        <position position="298"/>
    </location>
    <ligand>
        <name>NADPH</name>
        <dbReference type="ChEBI" id="CHEBI:57783"/>
    </ligand>
</feature>
<evidence type="ECO:0000256" key="7">
    <source>
        <dbReference type="HAMAP-Rule" id="MF_00394"/>
    </source>
</evidence>
<organism evidence="12 13">
    <name type="scientific">Rhodonellum ikkaensis</name>
    <dbReference type="NCBI Taxonomy" id="336829"/>
    <lineage>
        <taxon>Bacteria</taxon>
        <taxon>Pseudomonadati</taxon>
        <taxon>Bacteroidota</taxon>
        <taxon>Cytophagia</taxon>
        <taxon>Cytophagales</taxon>
        <taxon>Cytophagaceae</taxon>
        <taxon>Rhodonellum</taxon>
    </lineage>
</organism>
<feature type="binding site" evidence="7">
    <location>
        <position position="109"/>
    </location>
    <ligand>
        <name>sn-glycerol 3-phosphate</name>
        <dbReference type="ChEBI" id="CHEBI:57597"/>
    </ligand>
</feature>
<feature type="binding site" evidence="7">
    <location>
        <position position="40"/>
    </location>
    <ligand>
        <name>NADPH</name>
        <dbReference type="ChEBI" id="CHEBI:57783"/>
    </ligand>
</feature>
<keyword evidence="6 7" id="KW-1208">Phospholipid metabolism</keyword>
<comment type="subcellular location">
    <subcellularLocation>
        <location evidence="7">Cytoplasm</location>
    </subcellularLocation>
</comment>
<dbReference type="NCBIfam" id="NF000940">
    <property type="entry name" value="PRK00094.1-2"/>
    <property type="match status" value="1"/>
</dbReference>
<evidence type="ECO:0000256" key="6">
    <source>
        <dbReference type="ARBA" id="ARBA00023264"/>
    </source>
</evidence>
<dbReference type="InterPro" id="IPR011128">
    <property type="entry name" value="G3P_DH_NAD-dep_N"/>
</dbReference>
<dbReference type="PROSITE" id="PS00957">
    <property type="entry name" value="NAD_G3PDH"/>
    <property type="match status" value="1"/>
</dbReference>
<comment type="catalytic activity">
    <reaction evidence="7 9">
        <text>sn-glycerol 3-phosphate + NADP(+) = dihydroxyacetone phosphate + NADPH + H(+)</text>
        <dbReference type="Rhea" id="RHEA:11096"/>
        <dbReference type="ChEBI" id="CHEBI:15378"/>
        <dbReference type="ChEBI" id="CHEBI:57597"/>
        <dbReference type="ChEBI" id="CHEBI:57642"/>
        <dbReference type="ChEBI" id="CHEBI:57783"/>
        <dbReference type="ChEBI" id="CHEBI:58349"/>
        <dbReference type="EC" id="1.1.1.94"/>
    </reaction>
</comment>
<name>A0A1H3T5U7_9BACT</name>
<dbReference type="SUPFAM" id="SSF48179">
    <property type="entry name" value="6-phosphogluconate dehydrogenase C-terminal domain-like"/>
    <property type="match status" value="1"/>
</dbReference>
<evidence type="ECO:0000256" key="9">
    <source>
        <dbReference type="RuleBase" id="RU000439"/>
    </source>
</evidence>
<evidence type="ECO:0000259" key="10">
    <source>
        <dbReference type="Pfam" id="PF01210"/>
    </source>
</evidence>
<feature type="binding site" evidence="7">
    <location>
        <position position="19"/>
    </location>
    <ligand>
        <name>NADPH</name>
        <dbReference type="ChEBI" id="CHEBI:57783"/>
    </ligand>
</feature>
<feature type="domain" description="Glycerol-3-phosphate dehydrogenase NAD-dependent C-terminal" evidence="11">
    <location>
        <begin position="197"/>
        <end position="337"/>
    </location>
</feature>
<evidence type="ECO:0000256" key="1">
    <source>
        <dbReference type="ARBA" id="ARBA00011009"/>
    </source>
</evidence>
<dbReference type="InterPro" id="IPR036291">
    <property type="entry name" value="NAD(P)-bd_dom_sf"/>
</dbReference>
<dbReference type="PIRSF" id="PIRSF000114">
    <property type="entry name" value="Glycerol-3-P_dh"/>
    <property type="match status" value="1"/>
</dbReference>
<dbReference type="Pfam" id="PF01210">
    <property type="entry name" value="NAD_Gly3P_dh_N"/>
    <property type="match status" value="1"/>
</dbReference>
<feature type="binding site" evidence="7">
    <location>
        <position position="20"/>
    </location>
    <ligand>
        <name>NADPH</name>
        <dbReference type="ChEBI" id="CHEBI:57783"/>
    </ligand>
</feature>
<keyword evidence="3 7" id="KW-0560">Oxidoreductase</keyword>
<comment type="caution">
    <text evidence="12">The sequence shown here is derived from an EMBL/GenBank/DDBJ whole genome shotgun (WGS) entry which is preliminary data.</text>
</comment>
<dbReference type="PANTHER" id="PTHR11728">
    <property type="entry name" value="GLYCEROL-3-PHOSPHATE DEHYDROGENASE"/>
    <property type="match status" value="1"/>
</dbReference>
<evidence type="ECO:0000256" key="4">
    <source>
        <dbReference type="ARBA" id="ARBA00023098"/>
    </source>
</evidence>
<dbReference type="HAMAP" id="MF_00394">
    <property type="entry name" value="NAD_Glyc3P_dehydrog"/>
    <property type="match status" value="1"/>
</dbReference>
<keyword evidence="4 7" id="KW-0443">Lipid metabolism</keyword>
<evidence type="ECO:0000259" key="11">
    <source>
        <dbReference type="Pfam" id="PF07479"/>
    </source>
</evidence>
<accession>A0A1H3T5U7</accession>
<dbReference type="Gene3D" id="3.40.50.720">
    <property type="entry name" value="NAD(P)-binding Rossmann-like Domain"/>
    <property type="match status" value="1"/>
</dbReference>
<gene>
    <name evidence="7" type="primary">gpsA</name>
    <name evidence="12" type="ORF">SAMN05444412_11553</name>
</gene>
<dbReference type="NCBIfam" id="NF000942">
    <property type="entry name" value="PRK00094.1-4"/>
    <property type="match status" value="1"/>
</dbReference>
<feature type="binding site" evidence="7">
    <location>
        <position position="296"/>
    </location>
    <ligand>
        <name>NADPH</name>
        <dbReference type="ChEBI" id="CHEBI:57783"/>
    </ligand>
</feature>
<feature type="binding site" evidence="7">
    <location>
        <position position="272"/>
    </location>
    <ligand>
        <name>sn-glycerol 3-phosphate</name>
        <dbReference type="ChEBI" id="CHEBI:57597"/>
    </ligand>
</feature>
<keyword evidence="7" id="KW-0547">Nucleotide-binding</keyword>
<proteinExistence type="inferred from homology"/>
<feature type="binding site" evidence="7">
    <location>
        <position position="271"/>
    </location>
    <ligand>
        <name>sn-glycerol 3-phosphate</name>
        <dbReference type="ChEBI" id="CHEBI:57597"/>
    </ligand>
</feature>
<dbReference type="PRINTS" id="PR00077">
    <property type="entry name" value="GPDHDRGNASE"/>
</dbReference>
<evidence type="ECO:0000256" key="5">
    <source>
        <dbReference type="ARBA" id="ARBA00023209"/>
    </source>
</evidence>
<evidence type="ECO:0000313" key="12">
    <source>
        <dbReference type="EMBL" id="SDZ45221.1"/>
    </source>
</evidence>
<dbReference type="EMBL" id="FNQC01000015">
    <property type="protein sequence ID" value="SDZ45221.1"/>
    <property type="molecule type" value="Genomic_DNA"/>
</dbReference>
<dbReference type="PANTHER" id="PTHR11728:SF1">
    <property type="entry name" value="GLYCEROL-3-PHOSPHATE DEHYDROGENASE [NAD(+)] 2, CHLOROPLASTIC"/>
    <property type="match status" value="1"/>
</dbReference>